<proteinExistence type="predicted"/>
<name>A0AAV8ZFG3_9CUCU</name>
<sequence>MSEKKVHSSVAQRIIIKFLTRENVKPAELLRRLQAQFGNETLSWPRVKVWCKEFNEGRNRVENVNHPRRPRTRISPVNIARVRNRIEGDRHATVLQISVELGISYWSDDKRLIFVTA</sequence>
<keyword evidence="2" id="KW-1185">Reference proteome</keyword>
<dbReference type="Proteomes" id="UP001162162">
    <property type="component" value="Unassembled WGS sequence"/>
</dbReference>
<dbReference type="PANTHER" id="PTHR46060:SF1">
    <property type="entry name" value="MARINER MOS1 TRANSPOSASE-LIKE PROTEIN"/>
    <property type="match status" value="1"/>
</dbReference>
<dbReference type="InterPro" id="IPR052709">
    <property type="entry name" value="Transposase-MT_Hybrid"/>
</dbReference>
<dbReference type="AlphaFoldDB" id="A0AAV8ZFG3"/>
<evidence type="ECO:0000313" key="1">
    <source>
        <dbReference type="EMBL" id="KAJ8963053.1"/>
    </source>
</evidence>
<dbReference type="PANTHER" id="PTHR46060">
    <property type="entry name" value="MARINER MOS1 TRANSPOSASE-LIKE PROTEIN"/>
    <property type="match status" value="1"/>
</dbReference>
<organism evidence="1 2">
    <name type="scientific">Aromia moschata</name>
    <dbReference type="NCBI Taxonomy" id="1265417"/>
    <lineage>
        <taxon>Eukaryota</taxon>
        <taxon>Metazoa</taxon>
        <taxon>Ecdysozoa</taxon>
        <taxon>Arthropoda</taxon>
        <taxon>Hexapoda</taxon>
        <taxon>Insecta</taxon>
        <taxon>Pterygota</taxon>
        <taxon>Neoptera</taxon>
        <taxon>Endopterygota</taxon>
        <taxon>Coleoptera</taxon>
        <taxon>Polyphaga</taxon>
        <taxon>Cucujiformia</taxon>
        <taxon>Chrysomeloidea</taxon>
        <taxon>Cerambycidae</taxon>
        <taxon>Cerambycinae</taxon>
        <taxon>Callichromatini</taxon>
        <taxon>Aromia</taxon>
    </lineage>
</organism>
<gene>
    <name evidence="1" type="ORF">NQ318_018516</name>
</gene>
<reference evidence="1" key="1">
    <citation type="journal article" date="2023" name="Insect Mol. Biol.">
        <title>Genome sequencing provides insights into the evolution of gene families encoding plant cell wall-degrading enzymes in longhorned beetles.</title>
        <authorList>
            <person name="Shin N.R."/>
            <person name="Okamura Y."/>
            <person name="Kirsch R."/>
            <person name="Pauchet Y."/>
        </authorList>
    </citation>
    <scope>NUCLEOTIDE SEQUENCE</scope>
    <source>
        <strain evidence="1">AMC_N1</strain>
    </source>
</reference>
<evidence type="ECO:0000313" key="2">
    <source>
        <dbReference type="Proteomes" id="UP001162162"/>
    </source>
</evidence>
<dbReference type="EMBL" id="JAPWTK010000001">
    <property type="protein sequence ID" value="KAJ8963053.1"/>
    <property type="molecule type" value="Genomic_DNA"/>
</dbReference>
<protein>
    <recommendedName>
        <fullName evidence="3">Mos1 transposase HTH domain-containing protein</fullName>
    </recommendedName>
</protein>
<comment type="caution">
    <text evidence="1">The sequence shown here is derived from an EMBL/GenBank/DDBJ whole genome shotgun (WGS) entry which is preliminary data.</text>
</comment>
<evidence type="ECO:0008006" key="3">
    <source>
        <dbReference type="Google" id="ProtNLM"/>
    </source>
</evidence>
<accession>A0AAV8ZFG3</accession>